<name>A0A0X8GY64_9FIRM</name>
<dbReference type="PANTHER" id="PTHR33678:SF1">
    <property type="entry name" value="BLL1576 PROTEIN"/>
    <property type="match status" value="1"/>
</dbReference>
<evidence type="ECO:0000313" key="2">
    <source>
        <dbReference type="EMBL" id="AMC92605.1"/>
    </source>
</evidence>
<feature type="domain" description="Transposase IS66 central" evidence="1">
    <location>
        <begin position="1"/>
        <end position="55"/>
    </location>
</feature>
<proteinExistence type="predicted"/>
<accession>A0A0X8GY64</accession>
<keyword evidence="3" id="KW-1185">Reference proteome</keyword>
<dbReference type="InterPro" id="IPR052344">
    <property type="entry name" value="Transposase-related"/>
</dbReference>
<organism evidence="2 3">
    <name type="scientific">Erysipelothrix larvae</name>
    <dbReference type="NCBI Taxonomy" id="1514105"/>
    <lineage>
        <taxon>Bacteria</taxon>
        <taxon>Bacillati</taxon>
        <taxon>Bacillota</taxon>
        <taxon>Erysipelotrichia</taxon>
        <taxon>Erysipelotrichales</taxon>
        <taxon>Erysipelotrichaceae</taxon>
        <taxon>Erysipelothrix</taxon>
    </lineage>
</organism>
<dbReference type="AlphaFoldDB" id="A0A0X8GY64"/>
<dbReference type="PANTHER" id="PTHR33678">
    <property type="entry name" value="BLL1576 PROTEIN"/>
    <property type="match status" value="1"/>
</dbReference>
<gene>
    <name evidence="2" type="ORF">AOC36_00920</name>
</gene>
<sequence>MGEAINYNLNQFETFERVLLNGRLAIDNNICENSIRPFTVGRSNWLFSNTTSGAKTSATIYTVVQSSRENGLRIEPYLNYIFNTLSTIDPRDWSAEIIESLLPHSKDLPLEIYTSKKRS</sequence>
<protein>
    <recommendedName>
        <fullName evidence="1">Transposase IS66 central domain-containing protein</fullName>
    </recommendedName>
</protein>
<dbReference type="Proteomes" id="UP000063781">
    <property type="component" value="Chromosome"/>
</dbReference>
<evidence type="ECO:0000259" key="1">
    <source>
        <dbReference type="Pfam" id="PF03050"/>
    </source>
</evidence>
<dbReference type="STRING" id="1514105.AOC36_00920"/>
<dbReference type="InterPro" id="IPR004291">
    <property type="entry name" value="Transposase_IS66_central"/>
</dbReference>
<dbReference type="KEGG" id="erl:AOC36_00920"/>
<evidence type="ECO:0000313" key="3">
    <source>
        <dbReference type="Proteomes" id="UP000063781"/>
    </source>
</evidence>
<reference evidence="2 3" key="1">
    <citation type="submission" date="2015-10" db="EMBL/GenBank/DDBJ databases">
        <title>Erysipelothrix larvae sp. LV19 isolated from the larval gut of the rhinoceros beetle, Trypoxylus dichotomus.</title>
        <authorList>
            <person name="Lim S."/>
            <person name="Kim B.-C."/>
        </authorList>
    </citation>
    <scope>NUCLEOTIDE SEQUENCE [LARGE SCALE GENOMIC DNA]</scope>
    <source>
        <strain evidence="2 3">LV19</strain>
    </source>
</reference>
<dbReference type="Pfam" id="PF03050">
    <property type="entry name" value="DDE_Tnp_IS66"/>
    <property type="match status" value="1"/>
</dbReference>
<dbReference type="EMBL" id="CP013213">
    <property type="protein sequence ID" value="AMC92605.1"/>
    <property type="molecule type" value="Genomic_DNA"/>
</dbReference>
<dbReference type="OrthoDB" id="1644822at2"/>
<dbReference type="RefSeq" id="WP_067630126.1">
    <property type="nucleotide sequence ID" value="NZ_CP013213.1"/>
</dbReference>